<dbReference type="InterPro" id="IPR000182">
    <property type="entry name" value="GNAT_dom"/>
</dbReference>
<evidence type="ECO:0000259" key="1">
    <source>
        <dbReference type="PROSITE" id="PS51186"/>
    </source>
</evidence>
<accession>A0ABT3YEN8</accession>
<dbReference type="InterPro" id="IPR016181">
    <property type="entry name" value="Acyl_CoA_acyltransferase"/>
</dbReference>
<dbReference type="PANTHER" id="PTHR43792">
    <property type="entry name" value="GNAT FAMILY, PUTATIVE (AFU_ORTHOLOGUE AFUA_3G00765)-RELATED-RELATED"/>
    <property type="match status" value="1"/>
</dbReference>
<keyword evidence="3" id="KW-1185">Reference proteome</keyword>
<comment type="caution">
    <text evidence="2">The sequence shown here is derived from an EMBL/GenBank/DDBJ whole genome shotgun (WGS) entry which is preliminary data.</text>
</comment>
<dbReference type="RefSeq" id="WP_267612312.1">
    <property type="nucleotide sequence ID" value="NZ_JAOVZQ010000001.1"/>
</dbReference>
<dbReference type="Gene3D" id="3.40.630.30">
    <property type="match status" value="1"/>
</dbReference>
<dbReference type="Pfam" id="PF13302">
    <property type="entry name" value="Acetyltransf_3"/>
    <property type="match status" value="1"/>
</dbReference>
<sequence>MKIGASLITARQRLRHWQDTEADRSFFHRVNSEEEMLKFFPFRRSRAEADEVFDRLRAQAESNGLGWVLAEDRSSGKPIGFTGLAKIRDEDEQAICPGVEIGWRYVPEAWGKGLASEAARALLAHGFDEIGLDHISAFAVTSNQPSIAVMRRIGMSARPDLDFDHPGVPDDMPHLKRHVIYQMRATDPRP</sequence>
<name>A0ABT3YEN8_9HYPH</name>
<proteinExistence type="predicted"/>
<dbReference type="InterPro" id="IPR051531">
    <property type="entry name" value="N-acetyltransferase"/>
</dbReference>
<evidence type="ECO:0000313" key="2">
    <source>
        <dbReference type="EMBL" id="MCY0094358.1"/>
    </source>
</evidence>
<dbReference type="Proteomes" id="UP001081283">
    <property type="component" value="Unassembled WGS sequence"/>
</dbReference>
<dbReference type="CDD" id="cd04301">
    <property type="entry name" value="NAT_SF"/>
    <property type="match status" value="1"/>
</dbReference>
<protein>
    <submittedName>
        <fullName evidence="2">GNAT family N-acetyltransferase</fullName>
    </submittedName>
</protein>
<dbReference type="PROSITE" id="PS51186">
    <property type="entry name" value="GNAT"/>
    <property type="match status" value="1"/>
</dbReference>
<dbReference type="SUPFAM" id="SSF55729">
    <property type="entry name" value="Acyl-CoA N-acyltransferases (Nat)"/>
    <property type="match status" value="1"/>
</dbReference>
<feature type="domain" description="N-acetyltransferase" evidence="1">
    <location>
        <begin position="14"/>
        <end position="186"/>
    </location>
</feature>
<reference evidence="2" key="1">
    <citation type="submission" date="2022-10" db="EMBL/GenBank/DDBJ databases">
        <title>Hoeflea sp. J2-29, isolated from marine algae.</title>
        <authorList>
            <person name="Kristyanto S."/>
            <person name="Kim J.M."/>
            <person name="Jeon C.O."/>
        </authorList>
    </citation>
    <scope>NUCLEOTIDE SEQUENCE</scope>
    <source>
        <strain evidence="2">J2-29</strain>
    </source>
</reference>
<gene>
    <name evidence="2" type="ORF">OEG82_10015</name>
</gene>
<evidence type="ECO:0000313" key="3">
    <source>
        <dbReference type="Proteomes" id="UP001081283"/>
    </source>
</evidence>
<organism evidence="2 3">
    <name type="scientific">Hoeflea ulvae</name>
    <dbReference type="NCBI Taxonomy" id="2983764"/>
    <lineage>
        <taxon>Bacteria</taxon>
        <taxon>Pseudomonadati</taxon>
        <taxon>Pseudomonadota</taxon>
        <taxon>Alphaproteobacteria</taxon>
        <taxon>Hyphomicrobiales</taxon>
        <taxon>Rhizobiaceae</taxon>
        <taxon>Hoeflea</taxon>
    </lineage>
</organism>
<dbReference type="EMBL" id="JAOVZQ010000001">
    <property type="protein sequence ID" value="MCY0094358.1"/>
    <property type="molecule type" value="Genomic_DNA"/>
</dbReference>
<dbReference type="PANTHER" id="PTHR43792:SF1">
    <property type="entry name" value="N-ACETYLTRANSFERASE DOMAIN-CONTAINING PROTEIN"/>
    <property type="match status" value="1"/>
</dbReference>